<evidence type="ECO:0000313" key="3">
    <source>
        <dbReference type="Proteomes" id="UP000779507"/>
    </source>
</evidence>
<sequence>MYVKWLLLVGALAGGAPGPRACGPPPAAGAPRQEPSFPRRRTPVAQLPPEGQAEILRLETLLQQAYAAFTASPTTAVFPYWRADAVEQAAHQAAAVVPTWDQAAYQQETAFYTAEEARRQQARRPAAPKP</sequence>
<gene>
    <name evidence="2" type="ORF">HNP98_002276</name>
</gene>
<dbReference type="EMBL" id="JABSNP010000009">
    <property type="protein sequence ID" value="NRT19447.1"/>
    <property type="molecule type" value="Genomic_DNA"/>
</dbReference>
<evidence type="ECO:0000313" key="2">
    <source>
        <dbReference type="EMBL" id="NRT19447.1"/>
    </source>
</evidence>
<comment type="caution">
    <text evidence="2">The sequence shown here is derived from an EMBL/GenBank/DDBJ whole genome shotgun (WGS) entry which is preliminary data.</text>
</comment>
<feature type="region of interest" description="Disordered" evidence="1">
    <location>
        <begin position="18"/>
        <end position="44"/>
    </location>
</feature>
<proteinExistence type="predicted"/>
<protein>
    <submittedName>
        <fullName evidence="2">Uncharacterized protein</fullName>
    </submittedName>
</protein>
<dbReference type="RefSeq" id="WP_173810169.1">
    <property type="nucleotide sequence ID" value="NZ_JABSNP010000009.1"/>
</dbReference>
<keyword evidence="3" id="KW-1185">Reference proteome</keyword>
<accession>A0ABX2FR79</accession>
<dbReference type="Proteomes" id="UP000779507">
    <property type="component" value="Unassembled WGS sequence"/>
</dbReference>
<organism evidence="2 3">
    <name type="scientific">Hymenobacter caeli</name>
    <dbReference type="NCBI Taxonomy" id="2735894"/>
    <lineage>
        <taxon>Bacteria</taxon>
        <taxon>Pseudomonadati</taxon>
        <taxon>Bacteroidota</taxon>
        <taxon>Cytophagia</taxon>
        <taxon>Cytophagales</taxon>
        <taxon>Hymenobacteraceae</taxon>
        <taxon>Hymenobacter</taxon>
    </lineage>
</organism>
<name>A0ABX2FR79_9BACT</name>
<reference evidence="2 3" key="1">
    <citation type="submission" date="2020-05" db="EMBL/GenBank/DDBJ databases">
        <title>Genomic Encyclopedia of Type Strains, Phase IV (KMG-V): Genome sequencing to study the core and pangenomes of soil and plant-associated prokaryotes.</title>
        <authorList>
            <person name="Whitman W."/>
        </authorList>
    </citation>
    <scope>NUCLEOTIDE SEQUENCE [LARGE SCALE GENOMIC DNA]</scope>
    <source>
        <strain evidence="2 3">9A</strain>
    </source>
</reference>
<evidence type="ECO:0000256" key="1">
    <source>
        <dbReference type="SAM" id="MobiDB-lite"/>
    </source>
</evidence>